<name>A0A450W4S7_9GAMM</name>
<accession>A0A450W4S7</accession>
<evidence type="ECO:0000313" key="3">
    <source>
        <dbReference type="EMBL" id="VFK12047.1"/>
    </source>
</evidence>
<proteinExistence type="predicted"/>
<organism evidence="3">
    <name type="scientific">Candidatus Kentrum sp. FM</name>
    <dbReference type="NCBI Taxonomy" id="2126340"/>
    <lineage>
        <taxon>Bacteria</taxon>
        <taxon>Pseudomonadati</taxon>
        <taxon>Pseudomonadota</taxon>
        <taxon>Gammaproteobacteria</taxon>
        <taxon>Candidatus Kentrum</taxon>
    </lineage>
</organism>
<dbReference type="EMBL" id="CAADFA010000235">
    <property type="protein sequence ID" value="VFJ58899.1"/>
    <property type="molecule type" value="Genomic_DNA"/>
</dbReference>
<protein>
    <submittedName>
        <fullName evidence="3">Uncharacterized protein</fullName>
    </submittedName>
</protein>
<dbReference type="EMBL" id="CAADEZ010000023">
    <property type="protein sequence ID" value="VFJ45365.1"/>
    <property type="molecule type" value="Genomic_DNA"/>
</dbReference>
<dbReference type="AlphaFoldDB" id="A0A450W4S7"/>
<gene>
    <name evidence="1" type="ORF">BECKFM1743A_GA0114220_100232</name>
    <name evidence="3" type="ORF">BECKFM1743B_GA0114221_1022110</name>
    <name evidence="2" type="ORF">BECKFM1743C_GA0114222_1023510</name>
</gene>
<reference evidence="3" key="1">
    <citation type="submission" date="2019-02" db="EMBL/GenBank/DDBJ databases">
        <authorList>
            <person name="Gruber-Vodicka R. H."/>
            <person name="Seah K. B. B."/>
        </authorList>
    </citation>
    <scope>NUCLEOTIDE SEQUENCE</scope>
    <source>
        <strain evidence="1">BECK_BZ163</strain>
        <strain evidence="3">BECK_BZ164</strain>
        <strain evidence="2">BECK_BZ165</strain>
    </source>
</reference>
<evidence type="ECO:0000313" key="2">
    <source>
        <dbReference type="EMBL" id="VFJ58899.1"/>
    </source>
</evidence>
<dbReference type="EMBL" id="CAADFL010000221">
    <property type="protein sequence ID" value="VFK12047.1"/>
    <property type="molecule type" value="Genomic_DNA"/>
</dbReference>
<sequence>MYKDFGKIIITGEGEERCRALLVVQAIDDMQLGARLVTKTMAKQLGCKESTEYTKALKKAVGKECLEIRPTRTTLKNLTDSAQQVAARNACERVTSVPDQFRGPWPDGTISFSLENEAINGKDIWCNCRPASLTSSLTDQRN</sequence>
<evidence type="ECO:0000313" key="1">
    <source>
        <dbReference type="EMBL" id="VFJ45365.1"/>
    </source>
</evidence>